<gene>
    <name evidence="5" type="ORF">V1633_22835</name>
</gene>
<dbReference type="EMBL" id="JAZGQK010000020">
    <property type="protein sequence ID" value="MEE6261322.1"/>
    <property type="molecule type" value="Genomic_DNA"/>
</dbReference>
<dbReference type="InterPro" id="IPR000223">
    <property type="entry name" value="Pept_S26A_signal_pept_1"/>
</dbReference>
<dbReference type="RefSeq" id="WP_331216435.1">
    <property type="nucleotide sequence ID" value="NZ_JAZGQK010000020.1"/>
</dbReference>
<keyword evidence="3" id="KW-0812">Transmembrane</keyword>
<sequence length="213" mass="21878">MTGRSTPAGSARTVVVSAPAAARSRRHRALLGRAAVLAVGAALGVGTFAFLGAGAAGWAAICGGLALLCGVGLSGSALLGRRVVAVTVRGASMQPTYQHGDRVLVRRRVRLARGQVVVAEQIPVSGQWTTAPLDPTAGALAVSGRRWLIKRVVAVPGDPVPRDRAAALADVPEDRVPPGKVVLLGDNAEVSYDSRQLGYFPAERVLGAVLNGR</sequence>
<comment type="subcellular location">
    <subcellularLocation>
        <location evidence="1">Cell membrane</location>
        <topology evidence="1">Single-pass type II membrane protein</topology>
    </subcellularLocation>
</comment>
<dbReference type="Pfam" id="PF10502">
    <property type="entry name" value="Peptidase_S26"/>
    <property type="match status" value="2"/>
</dbReference>
<keyword evidence="6" id="KW-1185">Reference proteome</keyword>
<dbReference type="PRINTS" id="PR00727">
    <property type="entry name" value="LEADERPTASE"/>
</dbReference>
<reference evidence="5 6" key="1">
    <citation type="submission" date="2024-01" db="EMBL/GenBank/DDBJ databases">
        <title>Genome insights into Plantactinospora sonchi sp. nov.</title>
        <authorList>
            <person name="Wang L."/>
        </authorList>
    </citation>
    <scope>NUCLEOTIDE SEQUENCE [LARGE SCALE GENOMIC DNA]</scope>
    <source>
        <strain evidence="5 6">NEAU-QY2</strain>
    </source>
</reference>
<comment type="similarity">
    <text evidence="2">Belongs to the peptidase S26 family.</text>
</comment>
<evidence type="ECO:0000313" key="5">
    <source>
        <dbReference type="EMBL" id="MEE6261322.1"/>
    </source>
</evidence>
<evidence type="ECO:0000313" key="6">
    <source>
        <dbReference type="Proteomes" id="UP001332243"/>
    </source>
</evidence>
<evidence type="ECO:0000256" key="2">
    <source>
        <dbReference type="ARBA" id="ARBA00009370"/>
    </source>
</evidence>
<keyword evidence="3" id="KW-0472">Membrane</keyword>
<accession>A0ABU7RXS1</accession>
<dbReference type="PANTHER" id="PTHR43390:SF1">
    <property type="entry name" value="CHLOROPLAST PROCESSING PEPTIDASE"/>
    <property type="match status" value="1"/>
</dbReference>
<dbReference type="Gene3D" id="2.10.109.10">
    <property type="entry name" value="Umud Fragment, subunit A"/>
    <property type="match status" value="1"/>
</dbReference>
<feature type="domain" description="Peptidase S26" evidence="4">
    <location>
        <begin position="85"/>
        <end position="162"/>
    </location>
</feature>
<evidence type="ECO:0000256" key="3">
    <source>
        <dbReference type="SAM" id="Phobius"/>
    </source>
</evidence>
<evidence type="ECO:0000256" key="1">
    <source>
        <dbReference type="ARBA" id="ARBA00004401"/>
    </source>
</evidence>
<dbReference type="PANTHER" id="PTHR43390">
    <property type="entry name" value="SIGNAL PEPTIDASE I"/>
    <property type="match status" value="1"/>
</dbReference>
<organism evidence="5 6">
    <name type="scientific">Plantactinospora sonchi</name>
    <dbReference type="NCBI Taxonomy" id="1544735"/>
    <lineage>
        <taxon>Bacteria</taxon>
        <taxon>Bacillati</taxon>
        <taxon>Actinomycetota</taxon>
        <taxon>Actinomycetes</taxon>
        <taxon>Micromonosporales</taxon>
        <taxon>Micromonosporaceae</taxon>
        <taxon>Plantactinospora</taxon>
    </lineage>
</organism>
<feature type="transmembrane region" description="Helical" evidence="3">
    <location>
        <begin position="30"/>
        <end position="51"/>
    </location>
</feature>
<dbReference type="Proteomes" id="UP001332243">
    <property type="component" value="Unassembled WGS sequence"/>
</dbReference>
<dbReference type="CDD" id="cd06530">
    <property type="entry name" value="S26_SPase_I"/>
    <property type="match status" value="1"/>
</dbReference>
<comment type="caution">
    <text evidence="5">The sequence shown here is derived from an EMBL/GenBank/DDBJ whole genome shotgun (WGS) entry which is preliminary data.</text>
</comment>
<feature type="domain" description="Peptidase S26" evidence="4">
    <location>
        <begin position="173"/>
        <end position="209"/>
    </location>
</feature>
<feature type="transmembrane region" description="Helical" evidence="3">
    <location>
        <begin position="57"/>
        <end position="79"/>
    </location>
</feature>
<name>A0ABU7RXS1_9ACTN</name>
<keyword evidence="3" id="KW-1133">Transmembrane helix</keyword>
<evidence type="ECO:0000259" key="4">
    <source>
        <dbReference type="Pfam" id="PF10502"/>
    </source>
</evidence>
<dbReference type="SUPFAM" id="SSF51306">
    <property type="entry name" value="LexA/Signal peptidase"/>
    <property type="match status" value="1"/>
</dbReference>
<dbReference type="InterPro" id="IPR036286">
    <property type="entry name" value="LexA/Signal_pep-like_sf"/>
</dbReference>
<dbReference type="InterPro" id="IPR019533">
    <property type="entry name" value="Peptidase_S26"/>
</dbReference>
<proteinExistence type="inferred from homology"/>
<protein>
    <submittedName>
        <fullName evidence="5">S26 family signal peptidase</fullName>
    </submittedName>
</protein>